<proteinExistence type="predicted"/>
<dbReference type="Proteomes" id="UP001348397">
    <property type="component" value="Unassembled WGS sequence"/>
</dbReference>
<dbReference type="EMBL" id="JAYLAA010000027">
    <property type="protein sequence ID" value="MEC3875535.1"/>
    <property type="molecule type" value="Genomic_DNA"/>
</dbReference>
<accession>A0ABU6HR53</accession>
<name>A0ABU6HR53_9FLAO</name>
<gene>
    <name evidence="1" type="ORF">SOP96_07430</name>
</gene>
<evidence type="ECO:0000313" key="2">
    <source>
        <dbReference type="Proteomes" id="UP001348397"/>
    </source>
</evidence>
<keyword evidence="2" id="KW-1185">Reference proteome</keyword>
<evidence type="ECO:0000313" key="1">
    <source>
        <dbReference type="EMBL" id="MEC3875535.1"/>
    </source>
</evidence>
<comment type="caution">
    <text evidence="1">The sequence shown here is derived from an EMBL/GenBank/DDBJ whole genome shotgun (WGS) entry which is preliminary data.</text>
</comment>
<reference evidence="1 2" key="1">
    <citation type="submission" date="2024-01" db="EMBL/GenBank/DDBJ databases">
        <title>Chryseobacterium sp. T9W2-O.</title>
        <authorList>
            <person name="Maltman C."/>
        </authorList>
    </citation>
    <scope>NUCLEOTIDE SEQUENCE [LARGE SCALE GENOMIC DNA]</scope>
    <source>
        <strain evidence="1 2">T9W2-O</strain>
    </source>
</reference>
<organism evidence="1 2">
    <name type="scientific">Chryseobacterium salviniae</name>
    <dbReference type="NCBI Taxonomy" id="3101750"/>
    <lineage>
        <taxon>Bacteria</taxon>
        <taxon>Pseudomonadati</taxon>
        <taxon>Bacteroidota</taxon>
        <taxon>Flavobacteriia</taxon>
        <taxon>Flavobacteriales</taxon>
        <taxon>Weeksellaceae</taxon>
        <taxon>Chryseobacterium group</taxon>
        <taxon>Chryseobacterium</taxon>
    </lineage>
</organism>
<dbReference type="RefSeq" id="WP_326320354.1">
    <property type="nucleotide sequence ID" value="NZ_JAYLAA010000027.1"/>
</dbReference>
<sequence>MMPLPSHGWEVLIDPLLPPGSVVPPPVPPPWGLVTQGGTPYPVPSPPTISYTRVTVITNTDCVSARQGPPFSSDASP</sequence>
<protein>
    <submittedName>
        <fullName evidence="1">Uncharacterized protein</fullName>
    </submittedName>
</protein>